<evidence type="ECO:0000256" key="1">
    <source>
        <dbReference type="SAM" id="MobiDB-lite"/>
    </source>
</evidence>
<keyword evidence="2" id="KW-0812">Transmembrane</keyword>
<dbReference type="Proteomes" id="UP000831786">
    <property type="component" value="Chromosome"/>
</dbReference>
<keyword evidence="2" id="KW-1133">Transmembrane helix</keyword>
<feature type="transmembrane region" description="Helical" evidence="2">
    <location>
        <begin position="107"/>
        <end position="140"/>
    </location>
</feature>
<organism evidence="3 4">
    <name type="scientific">Leucobacter allii</name>
    <dbReference type="NCBI Taxonomy" id="2932247"/>
    <lineage>
        <taxon>Bacteria</taxon>
        <taxon>Bacillati</taxon>
        <taxon>Actinomycetota</taxon>
        <taxon>Actinomycetes</taxon>
        <taxon>Micrococcales</taxon>
        <taxon>Microbacteriaceae</taxon>
        <taxon>Leucobacter</taxon>
    </lineage>
</organism>
<reference evidence="3 4" key="1">
    <citation type="submission" date="2022-04" db="EMBL/GenBank/DDBJ databases">
        <title>Leucobacter sp. isolated from rhizosphere of garlic.</title>
        <authorList>
            <person name="Won M."/>
            <person name="Lee C.-M."/>
            <person name="Woen H.-Y."/>
            <person name="Kwon S.-W."/>
        </authorList>
    </citation>
    <scope>NUCLEOTIDE SEQUENCE [LARGE SCALE GENOMIC DNA]</scope>
    <source>
        <strain evidence="3 4">H21R-40</strain>
    </source>
</reference>
<dbReference type="EMBL" id="CP095045">
    <property type="protein sequence ID" value="UOQ57788.1"/>
    <property type="molecule type" value="Genomic_DNA"/>
</dbReference>
<accession>A0ABY4FNE5</accession>
<gene>
    <name evidence="3" type="ORF">MUN78_02825</name>
</gene>
<evidence type="ECO:0000313" key="4">
    <source>
        <dbReference type="Proteomes" id="UP000831786"/>
    </source>
</evidence>
<feature type="transmembrane region" description="Helical" evidence="2">
    <location>
        <begin position="68"/>
        <end position="95"/>
    </location>
</feature>
<proteinExistence type="predicted"/>
<dbReference type="RefSeq" id="WP_244728664.1">
    <property type="nucleotide sequence ID" value="NZ_CP095045.1"/>
</dbReference>
<protein>
    <submittedName>
        <fullName evidence="3">DUF4190 domain-containing protein</fullName>
    </submittedName>
</protein>
<sequence length="142" mass="14069">MSATMTIQTPAPGPRDPDSAPATGVAATATAGTATAGTGLENADAGGDPRIAPRDRGEAARPLAVTSFVLGIVSVVSGWTFFAPLTGLVLGIVALRRGAADRAIALWGVWLNAAMLAIWAVLAFVALAVLGAGLIALPVLAA</sequence>
<feature type="region of interest" description="Disordered" evidence="1">
    <location>
        <begin position="1"/>
        <end position="56"/>
    </location>
</feature>
<keyword evidence="2" id="KW-0472">Membrane</keyword>
<feature type="compositionally biased region" description="Low complexity" evidence="1">
    <location>
        <begin position="20"/>
        <end position="39"/>
    </location>
</feature>
<evidence type="ECO:0000256" key="2">
    <source>
        <dbReference type="SAM" id="Phobius"/>
    </source>
</evidence>
<name>A0ABY4FNE5_9MICO</name>
<keyword evidence="4" id="KW-1185">Reference proteome</keyword>
<evidence type="ECO:0000313" key="3">
    <source>
        <dbReference type="EMBL" id="UOQ57788.1"/>
    </source>
</evidence>